<feature type="chain" id="PRO_5047547449" evidence="10">
    <location>
        <begin position="24"/>
        <end position="708"/>
    </location>
</feature>
<keyword evidence="13" id="KW-0675">Receptor</keyword>
<keyword evidence="10" id="KW-0732">Signal</keyword>
<dbReference type="Gene3D" id="2.40.170.20">
    <property type="entry name" value="TonB-dependent receptor, beta-barrel domain"/>
    <property type="match status" value="1"/>
</dbReference>
<evidence type="ECO:0000259" key="12">
    <source>
        <dbReference type="Pfam" id="PF07715"/>
    </source>
</evidence>
<accession>A0ABY3G2P1</accession>
<name>A0ABY3G2P1_9BACT</name>
<dbReference type="PROSITE" id="PS52016">
    <property type="entry name" value="TONB_DEPENDENT_REC_3"/>
    <property type="match status" value="1"/>
</dbReference>
<protein>
    <submittedName>
        <fullName evidence="13">TonB-dependent receptor</fullName>
    </submittedName>
</protein>
<evidence type="ECO:0000256" key="4">
    <source>
        <dbReference type="ARBA" id="ARBA00022692"/>
    </source>
</evidence>
<dbReference type="InterPro" id="IPR012910">
    <property type="entry name" value="Plug_dom"/>
</dbReference>
<keyword evidence="5 9" id="KW-0798">TonB box</keyword>
<dbReference type="InterPro" id="IPR000531">
    <property type="entry name" value="Beta-barrel_TonB"/>
</dbReference>
<dbReference type="InterPro" id="IPR039426">
    <property type="entry name" value="TonB-dep_rcpt-like"/>
</dbReference>
<feature type="domain" description="TonB-dependent receptor plug" evidence="12">
    <location>
        <begin position="54"/>
        <end position="157"/>
    </location>
</feature>
<comment type="subcellular location">
    <subcellularLocation>
        <location evidence="1 8">Cell outer membrane</location>
        <topology evidence="1 8">Multi-pass membrane protein</topology>
    </subcellularLocation>
</comment>
<evidence type="ECO:0000256" key="2">
    <source>
        <dbReference type="ARBA" id="ARBA00022448"/>
    </source>
</evidence>
<sequence>MINSKKVVSISFFTALFLSNIMANVNKIDEQTVDIGEVVVSANGFEQDADKNLRNVIVIDGSLLEKKGFNSIEQALEKVSEINFVDFGLGRNIDMRGQGNKSNMAVKVMVDGRAINVLDNSHGVTPLNSININNVSRIEIIPGGGSIIYGNGTRGGVVNIITKKSKEDSFSINTKSQSYKNVIDGANFGFDINKLINDNVVLTLNAQGFDKNGFQRGYQERGHYINTGVFADIDENSNLSLSYNHFKSTDESSGYLTKTQIQKNPKQKGSGENITKTDRSELILDYRYFINDAWELNLSTFWQDQKILYAKDVISMSMKGMTAKAYQDGSGFNDSILGFNFKAKYNYSDDSYIVAGYDFLNHDAKRTSLLKYSVPPIILYHNMETIMDMNKQSHSWFILNSHQFNDFFVLSGGTRYEWNRYSTNRSYKNQMQMKPPGTTINTLTFFDTKKYNDNIAFEITPTFIYSNTGSMYLKYERGFISPSPAQFVSKDNKGKYYSSRLDPEVFHTFEIGINDILWDFHAFKFSIFYTQSKDEISYLGNPHSASGSWWKYYNIDQTKRFGAEVNLKQKFFNDALVFKEGMTYIDASISKGVNDGLRIPYVSKINLYAGVDYYWNSNLNSFIDLNYHSRAKDGGKVDDNTGKITQNNWIKDYMLIDLGSSYVYKNLQISAGIRNLFDKKYYTYQDSVNDQYLPGIGRNYYTEFKYVF</sequence>
<dbReference type="Gene3D" id="2.170.130.10">
    <property type="entry name" value="TonB-dependent receptor, plug domain"/>
    <property type="match status" value="1"/>
</dbReference>
<feature type="domain" description="TonB-dependent receptor-like beta-barrel" evidence="11">
    <location>
        <begin position="223"/>
        <end position="676"/>
    </location>
</feature>
<keyword evidence="3 8" id="KW-1134">Transmembrane beta strand</keyword>
<keyword evidence="2 8" id="KW-0813">Transport</keyword>
<keyword evidence="7 8" id="KW-0998">Cell outer membrane</keyword>
<dbReference type="Proteomes" id="UP000321614">
    <property type="component" value="Unassembled WGS sequence"/>
</dbReference>
<dbReference type="InterPro" id="IPR037066">
    <property type="entry name" value="Plug_dom_sf"/>
</dbReference>
<evidence type="ECO:0000256" key="7">
    <source>
        <dbReference type="ARBA" id="ARBA00023237"/>
    </source>
</evidence>
<gene>
    <name evidence="13" type="ORF">ZA01_06880</name>
</gene>
<evidence type="ECO:0000256" key="9">
    <source>
        <dbReference type="RuleBase" id="RU003357"/>
    </source>
</evidence>
<evidence type="ECO:0000256" key="3">
    <source>
        <dbReference type="ARBA" id="ARBA00022452"/>
    </source>
</evidence>
<evidence type="ECO:0000313" key="13">
    <source>
        <dbReference type="EMBL" id="TWO23982.1"/>
    </source>
</evidence>
<keyword evidence="6 8" id="KW-0472">Membrane</keyword>
<evidence type="ECO:0000256" key="6">
    <source>
        <dbReference type="ARBA" id="ARBA00023136"/>
    </source>
</evidence>
<reference evidence="13 14" key="1">
    <citation type="submission" date="2019-07" db="EMBL/GenBank/DDBJ databases">
        <title>Rapid identification of Enteric Bacteria from Whole Genome Sequences (WGS) using Average Nucleotide Identity (ANI).</title>
        <authorList>
            <person name="Lane C."/>
        </authorList>
    </citation>
    <scope>NUCLEOTIDE SEQUENCE [LARGE SCALE GENOMIC DNA]</scope>
    <source>
        <strain evidence="13 14">2011D-8905</strain>
    </source>
</reference>
<evidence type="ECO:0000256" key="5">
    <source>
        <dbReference type="ARBA" id="ARBA00023077"/>
    </source>
</evidence>
<comment type="similarity">
    <text evidence="8 9">Belongs to the TonB-dependent receptor family.</text>
</comment>
<dbReference type="PANTHER" id="PTHR30069:SF27">
    <property type="entry name" value="BLL4766 PROTEIN"/>
    <property type="match status" value="1"/>
</dbReference>
<dbReference type="EMBL" id="VOAW01000016">
    <property type="protein sequence ID" value="TWO23982.1"/>
    <property type="molecule type" value="Genomic_DNA"/>
</dbReference>
<keyword evidence="14" id="KW-1185">Reference proteome</keyword>
<dbReference type="RefSeq" id="WP_147501095.1">
    <property type="nucleotide sequence ID" value="NZ_VOAW01000016.1"/>
</dbReference>
<keyword evidence="4 8" id="KW-0812">Transmembrane</keyword>
<dbReference type="SUPFAM" id="SSF56935">
    <property type="entry name" value="Porins"/>
    <property type="match status" value="1"/>
</dbReference>
<proteinExistence type="inferred from homology"/>
<feature type="signal peptide" evidence="10">
    <location>
        <begin position="1"/>
        <end position="23"/>
    </location>
</feature>
<dbReference type="InterPro" id="IPR036942">
    <property type="entry name" value="Beta-barrel_TonB_sf"/>
</dbReference>
<dbReference type="Pfam" id="PF07715">
    <property type="entry name" value="Plug"/>
    <property type="match status" value="1"/>
</dbReference>
<dbReference type="Pfam" id="PF00593">
    <property type="entry name" value="TonB_dep_Rec_b-barrel"/>
    <property type="match status" value="1"/>
</dbReference>
<evidence type="ECO:0000259" key="11">
    <source>
        <dbReference type="Pfam" id="PF00593"/>
    </source>
</evidence>
<evidence type="ECO:0000313" key="14">
    <source>
        <dbReference type="Proteomes" id="UP000321614"/>
    </source>
</evidence>
<comment type="caution">
    <text evidence="13">The sequence shown here is derived from an EMBL/GenBank/DDBJ whole genome shotgun (WGS) entry which is preliminary data.</text>
</comment>
<evidence type="ECO:0000256" key="10">
    <source>
        <dbReference type="SAM" id="SignalP"/>
    </source>
</evidence>
<dbReference type="PANTHER" id="PTHR30069">
    <property type="entry name" value="TONB-DEPENDENT OUTER MEMBRANE RECEPTOR"/>
    <property type="match status" value="1"/>
</dbReference>
<evidence type="ECO:0000256" key="1">
    <source>
        <dbReference type="ARBA" id="ARBA00004571"/>
    </source>
</evidence>
<organism evidence="13 14">
    <name type="scientific">Campylobacter insulaenigrae</name>
    <dbReference type="NCBI Taxonomy" id="260714"/>
    <lineage>
        <taxon>Bacteria</taxon>
        <taxon>Pseudomonadati</taxon>
        <taxon>Campylobacterota</taxon>
        <taxon>Epsilonproteobacteria</taxon>
        <taxon>Campylobacterales</taxon>
        <taxon>Campylobacteraceae</taxon>
        <taxon>Campylobacter</taxon>
    </lineage>
</organism>
<evidence type="ECO:0000256" key="8">
    <source>
        <dbReference type="PROSITE-ProRule" id="PRU01360"/>
    </source>
</evidence>